<dbReference type="SUPFAM" id="SSF52540">
    <property type="entry name" value="P-loop containing nucleoside triphosphate hydrolases"/>
    <property type="match status" value="1"/>
</dbReference>
<sequence>MRSKSKIENRKFQIDFVGIGASKCGTTWLGHVLEEHPQICLSEPKEVHFFNDRLSFNSFLKPHFGRGIQWYKKFFNHCSPGKIKGEITNRYCVDPLAAQRIKEHNPHIRILFCLRHPVDRIWSHYQFAKYFERKEKRPIEQAIREEEEYIRMSKYHRTLSLYLQHFSQEQIFLIWFEDIQRKPAELMKDVFSFLGVDPSFQPKTMFKKSNSARISRFPFLQTAIRRMNNVLIGFGLSGLIKRLKMAGLGNFVMKANSRPLAKTKMPETVKQYIINELTDDVHQLEKLTGKDLSHWLV</sequence>
<dbReference type="PANTHER" id="PTHR10605:SF56">
    <property type="entry name" value="BIFUNCTIONAL HEPARAN SULFATE N-DEACETYLASE_N-SULFOTRANSFERASE"/>
    <property type="match status" value="1"/>
</dbReference>
<evidence type="ECO:0000256" key="2">
    <source>
        <dbReference type="ARBA" id="ARBA00023180"/>
    </source>
</evidence>
<proteinExistence type="predicted"/>
<keyword evidence="1" id="KW-0808">Transferase</keyword>
<evidence type="ECO:0000313" key="4">
    <source>
        <dbReference type="EMBL" id="MBK9983491.1"/>
    </source>
</evidence>
<accession>A0A9D7SWE3</accession>
<evidence type="ECO:0000259" key="3">
    <source>
        <dbReference type="Pfam" id="PF00685"/>
    </source>
</evidence>
<dbReference type="EMBL" id="JADKGY010000020">
    <property type="protein sequence ID" value="MBK9983491.1"/>
    <property type="molecule type" value="Genomic_DNA"/>
</dbReference>
<dbReference type="PANTHER" id="PTHR10605">
    <property type="entry name" value="HEPARAN SULFATE SULFOTRANSFERASE"/>
    <property type="match status" value="1"/>
</dbReference>
<dbReference type="Proteomes" id="UP000808337">
    <property type="component" value="Unassembled WGS sequence"/>
</dbReference>
<dbReference type="Gene3D" id="3.40.50.300">
    <property type="entry name" value="P-loop containing nucleotide triphosphate hydrolases"/>
    <property type="match status" value="1"/>
</dbReference>
<dbReference type="InterPro" id="IPR037359">
    <property type="entry name" value="NST/OST"/>
</dbReference>
<reference evidence="4 5" key="1">
    <citation type="submission" date="2020-10" db="EMBL/GenBank/DDBJ databases">
        <title>Connecting structure to function with the recovery of over 1000 high-quality activated sludge metagenome-assembled genomes encoding full-length rRNA genes using long-read sequencing.</title>
        <authorList>
            <person name="Singleton C.M."/>
            <person name="Petriglieri F."/>
            <person name="Kristensen J.M."/>
            <person name="Kirkegaard R.H."/>
            <person name="Michaelsen T.Y."/>
            <person name="Andersen M.H."/>
            <person name="Karst S.M."/>
            <person name="Dueholm M.S."/>
            <person name="Nielsen P.H."/>
            <person name="Albertsen M."/>
        </authorList>
    </citation>
    <scope>NUCLEOTIDE SEQUENCE [LARGE SCALE GENOMIC DNA]</scope>
    <source>
        <strain evidence="4">Ribe_18-Q3-R11-54_MAXAC.273</strain>
    </source>
</reference>
<dbReference type="GO" id="GO:0008146">
    <property type="term" value="F:sulfotransferase activity"/>
    <property type="evidence" value="ECO:0007669"/>
    <property type="project" value="InterPro"/>
</dbReference>
<protein>
    <submittedName>
        <fullName evidence="4">Sulfotransferase domain-containing protein</fullName>
    </submittedName>
</protein>
<feature type="domain" description="Sulfotransferase" evidence="3">
    <location>
        <begin position="16"/>
        <end position="199"/>
    </location>
</feature>
<dbReference type="InterPro" id="IPR000863">
    <property type="entry name" value="Sulfotransferase_dom"/>
</dbReference>
<dbReference type="InterPro" id="IPR027417">
    <property type="entry name" value="P-loop_NTPase"/>
</dbReference>
<keyword evidence="2" id="KW-0325">Glycoprotein</keyword>
<dbReference type="AlphaFoldDB" id="A0A9D7SWE3"/>
<comment type="caution">
    <text evidence="4">The sequence shown here is derived from an EMBL/GenBank/DDBJ whole genome shotgun (WGS) entry which is preliminary data.</text>
</comment>
<evidence type="ECO:0000313" key="5">
    <source>
        <dbReference type="Proteomes" id="UP000808337"/>
    </source>
</evidence>
<evidence type="ECO:0000256" key="1">
    <source>
        <dbReference type="ARBA" id="ARBA00022679"/>
    </source>
</evidence>
<gene>
    <name evidence="4" type="ORF">IPP15_14080</name>
</gene>
<name>A0A9D7SWE3_9BACT</name>
<organism evidence="4 5">
    <name type="scientific">Candidatus Opimibacter skivensis</name>
    <dbReference type="NCBI Taxonomy" id="2982028"/>
    <lineage>
        <taxon>Bacteria</taxon>
        <taxon>Pseudomonadati</taxon>
        <taxon>Bacteroidota</taxon>
        <taxon>Saprospiria</taxon>
        <taxon>Saprospirales</taxon>
        <taxon>Saprospiraceae</taxon>
        <taxon>Candidatus Opimibacter</taxon>
    </lineage>
</organism>
<dbReference type="Pfam" id="PF00685">
    <property type="entry name" value="Sulfotransfer_1"/>
    <property type="match status" value="1"/>
</dbReference>